<accession>A0A2S9SNF9</accession>
<evidence type="ECO:0000313" key="3">
    <source>
        <dbReference type="Proteomes" id="UP000239065"/>
    </source>
</evidence>
<keyword evidence="1" id="KW-0472">Membrane</keyword>
<keyword evidence="1" id="KW-1133">Transmembrane helix</keyword>
<dbReference type="EMBL" id="NXGJ01000004">
    <property type="protein sequence ID" value="PRM88125.1"/>
    <property type="molecule type" value="Genomic_DNA"/>
</dbReference>
<sequence length="524" mass="61559">MFKKETMFINVVKQNNNLKVEYKKYINNKEISEDHSTFLLDGDILPDNIVRKLNNLQNENDLSYISTLLLSDTTKLIPKSISPKVKDCEIINFNDAYDIVVLKTTLFETQNYFGKTGIDYIYSAFHIMNAHIQKQSSKNELLFFIYNDRAYILIVDKNSKIVYNEVVDLLTFDAVKRTHFYEDNLEGQKLFDELYYLELSELLQKILKNFHESQKEIFIQKVSFLFALRNLTKEQLTNLSLELMLKVDDYSVDIHDELFSLSRNPNVLKSFVVPRKKKKKKDSRYIFVFILFAMMFYGGYKIYNMIDFRKIAINLNLIEATKTINLEKLPDHILNNSKIEHRIKAIFNTTPQNVMINELILKNKVLELKITAKDNENLDLLKQSLNKIYQIVETKKLDEKQESNFEAIVVAKDELEIKDVVYGIFTKDYLQDELFDKDSINEQLKILLPEHSIIKYIETLNANQVEIFSFSVNTIIKEPKDLFNIFTNINSELYSITISKPILMKNTNLGIEVDFIIEFNQLKN</sequence>
<protein>
    <submittedName>
        <fullName evidence="2">Uncharacterized protein</fullName>
    </submittedName>
</protein>
<organism evidence="2 3">
    <name type="scientific">Aliarcobacter cryaerophilus</name>
    <dbReference type="NCBI Taxonomy" id="28198"/>
    <lineage>
        <taxon>Bacteria</taxon>
        <taxon>Pseudomonadati</taxon>
        <taxon>Campylobacterota</taxon>
        <taxon>Epsilonproteobacteria</taxon>
        <taxon>Campylobacterales</taxon>
        <taxon>Arcobacteraceae</taxon>
        <taxon>Aliarcobacter</taxon>
    </lineage>
</organism>
<dbReference type="AlphaFoldDB" id="A0A2S9SNF9"/>
<comment type="caution">
    <text evidence="2">The sequence shown here is derived from an EMBL/GenBank/DDBJ whole genome shotgun (WGS) entry which is preliminary data.</text>
</comment>
<name>A0A2S9SNF9_9BACT</name>
<proteinExistence type="predicted"/>
<feature type="transmembrane region" description="Helical" evidence="1">
    <location>
        <begin position="285"/>
        <end position="303"/>
    </location>
</feature>
<dbReference type="RefSeq" id="WP_105908987.1">
    <property type="nucleotide sequence ID" value="NZ_NXGJ01000004.1"/>
</dbReference>
<reference evidence="2 3" key="1">
    <citation type="submission" date="2017-09" db="EMBL/GenBank/DDBJ databases">
        <title>Reassesment of A. cryaerophilus.</title>
        <authorList>
            <person name="Perez-Cataluna A."/>
            <person name="Collado L."/>
            <person name="Salgado O."/>
            <person name="Lefinanco V."/>
            <person name="Figueras M.J."/>
        </authorList>
    </citation>
    <scope>NUCLEOTIDE SEQUENCE [LARGE SCALE GENOMIC DNA]</scope>
    <source>
        <strain evidence="2 3">LMG 9861</strain>
    </source>
</reference>
<keyword evidence="1" id="KW-0812">Transmembrane</keyword>
<evidence type="ECO:0000256" key="1">
    <source>
        <dbReference type="SAM" id="Phobius"/>
    </source>
</evidence>
<dbReference type="Proteomes" id="UP000239065">
    <property type="component" value="Unassembled WGS sequence"/>
</dbReference>
<evidence type="ECO:0000313" key="2">
    <source>
        <dbReference type="EMBL" id="PRM88125.1"/>
    </source>
</evidence>
<gene>
    <name evidence="2" type="ORF">CJ669_05080</name>
</gene>